<dbReference type="InterPro" id="IPR029064">
    <property type="entry name" value="Ribosomal_eL30-like_sf"/>
</dbReference>
<reference evidence="3 4" key="1">
    <citation type="submission" date="2022-12" db="EMBL/GenBank/DDBJ databases">
        <title>Sphingomonas abieness sp. nov., an endophytic bacterium isolated from Abies koreana.</title>
        <authorList>
            <person name="Jiang L."/>
            <person name="Lee J."/>
        </authorList>
    </citation>
    <scope>NUCLEOTIDE SEQUENCE [LARGE SCALE GENOMIC DNA]</scope>
    <source>
        <strain evidence="4">PAMB 00755</strain>
    </source>
</reference>
<feature type="region of interest" description="Disordered" evidence="1">
    <location>
        <begin position="217"/>
        <end position="236"/>
    </location>
</feature>
<dbReference type="InterPro" id="IPR037465">
    <property type="entry name" value="YlxR"/>
</dbReference>
<dbReference type="Gene3D" id="3.30.1330.30">
    <property type="match status" value="1"/>
</dbReference>
<evidence type="ECO:0000313" key="4">
    <source>
        <dbReference type="Proteomes" id="UP001210865"/>
    </source>
</evidence>
<proteinExistence type="predicted"/>
<dbReference type="CDD" id="cd00279">
    <property type="entry name" value="YlxR"/>
    <property type="match status" value="1"/>
</dbReference>
<feature type="domain" description="YlxR" evidence="2">
    <location>
        <begin position="4"/>
        <end position="68"/>
    </location>
</feature>
<gene>
    <name evidence="3" type="ORF">PBT88_02530</name>
</gene>
<dbReference type="SUPFAM" id="SSF64376">
    <property type="entry name" value="YlxR-like"/>
    <property type="match status" value="1"/>
</dbReference>
<dbReference type="InterPro" id="IPR007393">
    <property type="entry name" value="YlxR_dom"/>
</dbReference>
<protein>
    <submittedName>
        <fullName evidence="3">DUF448 domain-containing protein</fullName>
    </submittedName>
</protein>
<dbReference type="PANTHER" id="PTHR34215">
    <property type="entry name" value="BLL0784 PROTEIN"/>
    <property type="match status" value="1"/>
</dbReference>
<dbReference type="Proteomes" id="UP001210865">
    <property type="component" value="Chromosome"/>
</dbReference>
<keyword evidence="4" id="KW-1185">Reference proteome</keyword>
<dbReference type="InterPro" id="IPR035931">
    <property type="entry name" value="YlxR-like_sf"/>
</dbReference>
<evidence type="ECO:0000313" key="3">
    <source>
        <dbReference type="EMBL" id="WBO23033.1"/>
    </source>
</evidence>
<organism evidence="3 4">
    <name type="scientific">Sphingomonas abietis</name>
    <dbReference type="NCBI Taxonomy" id="3012344"/>
    <lineage>
        <taxon>Bacteria</taxon>
        <taxon>Pseudomonadati</taxon>
        <taxon>Pseudomonadota</taxon>
        <taxon>Alphaproteobacteria</taxon>
        <taxon>Sphingomonadales</taxon>
        <taxon>Sphingomonadaceae</taxon>
        <taxon>Sphingomonas</taxon>
    </lineage>
</organism>
<sequence>MPERKCILTGAHEPRDALIRLAIGPEGQVLPDVRAKAPGRGAWIGVDRPALEAAQAKGKLKGALARAFKGKPLSIPDDLGLLIETALERSFLDRLGLESRAGMLVLGSDRIEEAARKGRVQMLMHAADAGTDGSRKLDQALRVGSDAEGSGLRGLDLPLPRTILAMALGRENVVHVALTDRAAAHRVGHALTRWRAFVGHGFIGRIGEAEPRDISRGASAPAGLENVRGPAAGDDV</sequence>
<accession>A0ABY7NNE1</accession>
<dbReference type="Pfam" id="PF04296">
    <property type="entry name" value="YlxR"/>
    <property type="match status" value="1"/>
</dbReference>
<evidence type="ECO:0000259" key="2">
    <source>
        <dbReference type="Pfam" id="PF04296"/>
    </source>
</evidence>
<dbReference type="SUPFAM" id="SSF55315">
    <property type="entry name" value="L30e-like"/>
    <property type="match status" value="1"/>
</dbReference>
<name>A0ABY7NNE1_9SPHN</name>
<dbReference type="PANTHER" id="PTHR34215:SF1">
    <property type="entry name" value="YLXR DOMAIN-CONTAINING PROTEIN"/>
    <property type="match status" value="1"/>
</dbReference>
<dbReference type="Gene3D" id="3.30.1230.10">
    <property type="entry name" value="YlxR-like"/>
    <property type="match status" value="1"/>
</dbReference>
<dbReference type="EMBL" id="CP115174">
    <property type="protein sequence ID" value="WBO23033.1"/>
    <property type="molecule type" value="Genomic_DNA"/>
</dbReference>
<evidence type="ECO:0000256" key="1">
    <source>
        <dbReference type="SAM" id="MobiDB-lite"/>
    </source>
</evidence>